<dbReference type="AlphaFoldDB" id="A0A7T3REK3"/>
<dbReference type="RefSeq" id="WP_198443265.1">
    <property type="nucleotide sequence ID" value="NZ_CBCSHE010000002.1"/>
</dbReference>
<reference evidence="1 2" key="1">
    <citation type="submission" date="2020-11" db="EMBL/GenBank/DDBJ databases">
        <title>Treponema Peruensis nv. sp., first commensal Treponema isolated from human feces.</title>
        <authorList>
            <person name="Belkhou C."/>
            <person name="Raes J."/>
        </authorList>
    </citation>
    <scope>NUCLEOTIDE SEQUENCE [LARGE SCALE GENOMIC DNA]</scope>
    <source>
        <strain evidence="1 2">RCC2812</strain>
    </source>
</reference>
<evidence type="ECO:0000313" key="2">
    <source>
        <dbReference type="Proteomes" id="UP000595224"/>
    </source>
</evidence>
<gene>
    <name evidence="1" type="ORF">IWA51_03640</name>
</gene>
<keyword evidence="2" id="KW-1185">Reference proteome</keyword>
<organism evidence="1 2">
    <name type="scientific">Treponema peruense</name>
    <dbReference type="NCBI Taxonomy" id="2787628"/>
    <lineage>
        <taxon>Bacteria</taxon>
        <taxon>Pseudomonadati</taxon>
        <taxon>Spirochaetota</taxon>
        <taxon>Spirochaetia</taxon>
        <taxon>Spirochaetales</taxon>
        <taxon>Treponemataceae</taxon>
        <taxon>Treponema</taxon>
    </lineage>
</organism>
<accession>A0A7T3REK3</accession>
<dbReference type="Proteomes" id="UP000595224">
    <property type="component" value="Chromosome"/>
</dbReference>
<dbReference type="EMBL" id="CP064936">
    <property type="protein sequence ID" value="QQA01717.1"/>
    <property type="molecule type" value="Genomic_DNA"/>
</dbReference>
<proteinExistence type="predicted"/>
<name>A0A7T3REK3_9SPIR</name>
<sequence length="122" mass="14395">MTDNEYLKGLQEKREHVIKFLEPKMKAFGIDDWDYIVKDNLQRETLRIGNIFIATSMNSDSAIEKELIGYLFVAVWLHGRSLPFKTQTTNRICQYWIDEKRCIENGFIEKPKITYEDSGARE</sequence>
<dbReference type="KEGG" id="tper:IWA51_03640"/>
<evidence type="ECO:0000313" key="1">
    <source>
        <dbReference type="EMBL" id="QQA01717.1"/>
    </source>
</evidence>
<protein>
    <submittedName>
        <fullName evidence="1">Uncharacterized protein</fullName>
    </submittedName>
</protein>